<sequence>MFLFRPSLGYELADTSAAFISQFKTQNVKQIKDTRDLRGSVNVTYIHGGRDSPLPRPSTILENSSYNGYLNSLLLSLLQILSKYNTENVTYFVYPSSSLSCLY</sequence>
<proteinExistence type="predicted"/>
<reference evidence="1" key="1">
    <citation type="submission" date="2018-02" db="EMBL/GenBank/DDBJ databases">
        <title>Rhizophora mucronata_Transcriptome.</title>
        <authorList>
            <person name="Meera S.P."/>
            <person name="Sreeshan A."/>
            <person name="Augustine A."/>
        </authorList>
    </citation>
    <scope>NUCLEOTIDE SEQUENCE</scope>
    <source>
        <tissue evidence="1">Leaf</tissue>
    </source>
</reference>
<protein>
    <submittedName>
        <fullName evidence="1">Uncharacterized protein</fullName>
    </submittedName>
</protein>
<accession>A0A2P2JTC5</accession>
<dbReference type="EMBL" id="GGEC01016240">
    <property type="protein sequence ID" value="MBW96723.1"/>
    <property type="molecule type" value="Transcribed_RNA"/>
</dbReference>
<name>A0A2P2JTC5_RHIMU</name>
<evidence type="ECO:0000313" key="1">
    <source>
        <dbReference type="EMBL" id="MBW96723.1"/>
    </source>
</evidence>
<organism evidence="1">
    <name type="scientific">Rhizophora mucronata</name>
    <name type="common">Asiatic mangrove</name>
    <dbReference type="NCBI Taxonomy" id="61149"/>
    <lineage>
        <taxon>Eukaryota</taxon>
        <taxon>Viridiplantae</taxon>
        <taxon>Streptophyta</taxon>
        <taxon>Embryophyta</taxon>
        <taxon>Tracheophyta</taxon>
        <taxon>Spermatophyta</taxon>
        <taxon>Magnoliopsida</taxon>
        <taxon>eudicotyledons</taxon>
        <taxon>Gunneridae</taxon>
        <taxon>Pentapetalae</taxon>
        <taxon>rosids</taxon>
        <taxon>fabids</taxon>
        <taxon>Malpighiales</taxon>
        <taxon>Rhizophoraceae</taxon>
        <taxon>Rhizophora</taxon>
    </lineage>
</organism>
<dbReference type="AlphaFoldDB" id="A0A2P2JTC5"/>